<keyword evidence="3 5" id="KW-1133">Transmembrane helix</keyword>
<dbReference type="Pfam" id="PF01061">
    <property type="entry name" value="ABC2_membrane"/>
    <property type="match status" value="1"/>
</dbReference>
<evidence type="ECO:0000313" key="8">
    <source>
        <dbReference type="Proteomes" id="UP000035425"/>
    </source>
</evidence>
<feature type="transmembrane region" description="Helical" evidence="5">
    <location>
        <begin position="214"/>
        <end position="236"/>
    </location>
</feature>
<feature type="transmembrane region" description="Helical" evidence="5">
    <location>
        <begin position="295"/>
        <end position="320"/>
    </location>
</feature>
<comment type="caution">
    <text evidence="7">The sequence shown here is derived from an EMBL/GenBank/DDBJ whole genome shotgun (WGS) entry which is preliminary data.</text>
</comment>
<evidence type="ECO:0000256" key="2">
    <source>
        <dbReference type="ARBA" id="ARBA00022692"/>
    </source>
</evidence>
<keyword evidence="2 5" id="KW-0812">Transmembrane</keyword>
<dbReference type="InterPro" id="IPR051784">
    <property type="entry name" value="Nod_factor_ABC_transporter"/>
</dbReference>
<evidence type="ECO:0000256" key="5">
    <source>
        <dbReference type="SAM" id="Phobius"/>
    </source>
</evidence>
<reference evidence="7 8" key="1">
    <citation type="submission" date="2014-12" db="EMBL/GenBank/DDBJ databases">
        <title>Frankia sp. BMG5.1 draft genome.</title>
        <authorList>
            <person name="Gtari M."/>
            <person name="Ghodhbane-Gtari F."/>
            <person name="Nouioui I."/>
            <person name="Ktari A."/>
            <person name="Hezbri K."/>
            <person name="Mimouni W."/>
            <person name="Sbissi I."/>
            <person name="Ayari A."/>
            <person name="Yamanaka T."/>
            <person name="Normand P."/>
            <person name="Tisa L.S."/>
            <person name="Boudabous A."/>
        </authorList>
    </citation>
    <scope>NUCLEOTIDE SEQUENCE [LARGE SCALE GENOMIC DNA]</scope>
    <source>
        <strain evidence="7 8">BMG5.1</strain>
    </source>
</reference>
<organism evidence="7 8">
    <name type="scientific">Protofrankia coriariae</name>
    <dbReference type="NCBI Taxonomy" id="1562887"/>
    <lineage>
        <taxon>Bacteria</taxon>
        <taxon>Bacillati</taxon>
        <taxon>Actinomycetota</taxon>
        <taxon>Actinomycetes</taxon>
        <taxon>Frankiales</taxon>
        <taxon>Frankiaceae</taxon>
        <taxon>Protofrankia</taxon>
    </lineage>
</organism>
<proteinExistence type="predicted"/>
<accession>A0ABR5F6L8</accession>
<dbReference type="InterPro" id="IPR013525">
    <property type="entry name" value="ABC2_TM"/>
</dbReference>
<sequence>MSPLAEHPAPWSAHEHGYPVTAAAAYDAAGQIAGRAVEAAGPPTETVSIVERTADTLDRSVGGFSRAVAAADTPVPLPPSTPFGAALGAVYVGQLARARVARVPLLFVAAFQSLGIMLLLRGVVDVGNETTSEQVVAGSTVLVVAFVALNLLAQRFGALRAAGALDYYLTLPVPGSAVVLGTAASYASFAVPGMIITAVVGSLLYGLPLSGLWLLLPVAVMAGASLAGIGAVIGLLAPRQELATVAGQVGMSVVLFLGIIPADRLPLGIDVLRDLLPSTYAVDVLAGAFRPSVNWGMVTVDLLVCALVAFVTLLAASIALRRAGNAPR</sequence>
<feature type="transmembrane region" description="Helical" evidence="5">
    <location>
        <begin position="135"/>
        <end position="153"/>
    </location>
</feature>
<feature type="transmembrane region" description="Helical" evidence="5">
    <location>
        <begin position="242"/>
        <end position="260"/>
    </location>
</feature>
<dbReference type="PANTHER" id="PTHR43229">
    <property type="entry name" value="NODULATION PROTEIN J"/>
    <property type="match status" value="1"/>
</dbReference>
<evidence type="ECO:0000256" key="1">
    <source>
        <dbReference type="ARBA" id="ARBA00004141"/>
    </source>
</evidence>
<evidence type="ECO:0000259" key="6">
    <source>
        <dbReference type="Pfam" id="PF01061"/>
    </source>
</evidence>
<keyword evidence="4 5" id="KW-0472">Membrane</keyword>
<feature type="transmembrane region" description="Helical" evidence="5">
    <location>
        <begin position="103"/>
        <end position="123"/>
    </location>
</feature>
<dbReference type="EMBL" id="JWIO01000005">
    <property type="protein sequence ID" value="KLL12377.1"/>
    <property type="molecule type" value="Genomic_DNA"/>
</dbReference>
<comment type="subcellular location">
    <subcellularLocation>
        <location evidence="1">Membrane</location>
        <topology evidence="1">Multi-pass membrane protein</topology>
    </subcellularLocation>
</comment>
<dbReference type="Proteomes" id="UP000035425">
    <property type="component" value="Unassembled WGS sequence"/>
</dbReference>
<feature type="domain" description="ABC-2 type transporter transmembrane" evidence="6">
    <location>
        <begin position="100"/>
        <end position="287"/>
    </location>
</feature>
<evidence type="ECO:0000256" key="4">
    <source>
        <dbReference type="ARBA" id="ARBA00023136"/>
    </source>
</evidence>
<name>A0ABR5F6L8_9ACTN</name>
<evidence type="ECO:0000256" key="3">
    <source>
        <dbReference type="ARBA" id="ARBA00022989"/>
    </source>
</evidence>
<dbReference type="PANTHER" id="PTHR43229:SF2">
    <property type="entry name" value="NODULATION PROTEIN J"/>
    <property type="match status" value="1"/>
</dbReference>
<evidence type="ECO:0000313" key="7">
    <source>
        <dbReference type="EMBL" id="KLL12377.1"/>
    </source>
</evidence>
<protein>
    <submittedName>
        <fullName evidence="7">ABC transporter</fullName>
    </submittedName>
</protein>
<keyword evidence="8" id="KW-1185">Reference proteome</keyword>
<gene>
    <name evidence="7" type="ORF">FrCorBMG51_05035</name>
</gene>